<dbReference type="PANTHER" id="PTHR21068">
    <property type="entry name" value="SPARTIN"/>
    <property type="match status" value="1"/>
</dbReference>
<evidence type="ECO:0000313" key="2">
    <source>
        <dbReference type="Proteomes" id="UP001386955"/>
    </source>
</evidence>
<protein>
    <submittedName>
        <fullName evidence="1">Uncharacterized protein</fullName>
    </submittedName>
</protein>
<organism evidence="1 2">
    <name type="scientific">Psophocarpus tetragonolobus</name>
    <name type="common">Winged bean</name>
    <name type="synonym">Dolichos tetragonolobus</name>
    <dbReference type="NCBI Taxonomy" id="3891"/>
    <lineage>
        <taxon>Eukaryota</taxon>
        <taxon>Viridiplantae</taxon>
        <taxon>Streptophyta</taxon>
        <taxon>Embryophyta</taxon>
        <taxon>Tracheophyta</taxon>
        <taxon>Spermatophyta</taxon>
        <taxon>Magnoliopsida</taxon>
        <taxon>eudicotyledons</taxon>
        <taxon>Gunneridae</taxon>
        <taxon>Pentapetalae</taxon>
        <taxon>rosids</taxon>
        <taxon>fabids</taxon>
        <taxon>Fabales</taxon>
        <taxon>Fabaceae</taxon>
        <taxon>Papilionoideae</taxon>
        <taxon>50 kb inversion clade</taxon>
        <taxon>NPAAA clade</taxon>
        <taxon>indigoferoid/millettioid clade</taxon>
        <taxon>Phaseoleae</taxon>
        <taxon>Psophocarpus</taxon>
    </lineage>
</organism>
<sequence>MKDVTAVKVDHSYYFFSFRVPKSLDLDEEKDMLSYGLMIASKGQEGLLKEFDAVLESCSCFSMQIVLEMARKKREALDGSVTKEVSPKDLESGKKEMMEGWCATYWTTLAPNVEDYSGSAVRTTLAPN</sequence>
<dbReference type="Proteomes" id="UP001386955">
    <property type="component" value="Unassembled WGS sequence"/>
</dbReference>
<reference evidence="1 2" key="1">
    <citation type="submission" date="2024-01" db="EMBL/GenBank/DDBJ databases">
        <title>The genomes of 5 underutilized Papilionoideae crops provide insights into root nodulation and disease resistanc.</title>
        <authorList>
            <person name="Jiang F."/>
        </authorList>
    </citation>
    <scope>NUCLEOTIDE SEQUENCE [LARGE SCALE GENOMIC DNA]</scope>
    <source>
        <strain evidence="1">DUOXIRENSHENG_FW03</strain>
        <tissue evidence="1">Leaves</tissue>
    </source>
</reference>
<proteinExistence type="predicted"/>
<dbReference type="AlphaFoldDB" id="A0AAN9XAZ4"/>
<dbReference type="PANTHER" id="PTHR21068:SF47">
    <property type="entry name" value="SENESCENCE_SPARTIN-ASSOCIATED-RELATED"/>
    <property type="match status" value="1"/>
</dbReference>
<dbReference type="GO" id="GO:0005886">
    <property type="term" value="C:plasma membrane"/>
    <property type="evidence" value="ECO:0007669"/>
    <property type="project" value="TreeGrafter"/>
</dbReference>
<accession>A0AAN9XAZ4</accession>
<dbReference type="InterPro" id="IPR045036">
    <property type="entry name" value="Spartin-like"/>
</dbReference>
<gene>
    <name evidence="1" type="ORF">VNO78_26652</name>
</gene>
<keyword evidence="2" id="KW-1185">Reference proteome</keyword>
<dbReference type="EMBL" id="JAYMYS010000007">
    <property type="protein sequence ID" value="KAK7386429.1"/>
    <property type="molecule type" value="Genomic_DNA"/>
</dbReference>
<evidence type="ECO:0000313" key="1">
    <source>
        <dbReference type="EMBL" id="KAK7386429.1"/>
    </source>
</evidence>
<name>A0AAN9XAZ4_PSOTE</name>
<comment type="caution">
    <text evidence="1">The sequence shown here is derived from an EMBL/GenBank/DDBJ whole genome shotgun (WGS) entry which is preliminary data.</text>
</comment>